<keyword evidence="11" id="KW-1185">Reference proteome</keyword>
<protein>
    <recommendedName>
        <fullName evidence="9">RRM domain-containing protein</fullName>
    </recommendedName>
</protein>
<dbReference type="HOGENOM" id="CLU_765768_0_0_1"/>
<dbReference type="SUPFAM" id="SSF54928">
    <property type="entry name" value="RNA-binding domain, RBD"/>
    <property type="match status" value="2"/>
</dbReference>
<dbReference type="SMART" id="SM00360">
    <property type="entry name" value="RRM"/>
    <property type="match status" value="3"/>
</dbReference>
<dbReference type="EMBL" id="JH431830">
    <property type="status" value="NOT_ANNOTATED_CDS"/>
    <property type="molecule type" value="Genomic_DNA"/>
</dbReference>
<name>T1J3S9_STRMM</name>
<keyword evidence="3" id="KW-0963">Cytoplasm</keyword>
<reference evidence="11" key="1">
    <citation type="submission" date="2011-05" db="EMBL/GenBank/DDBJ databases">
        <authorList>
            <person name="Richards S.R."/>
            <person name="Qu J."/>
            <person name="Jiang H."/>
            <person name="Jhangiani S.N."/>
            <person name="Agravi P."/>
            <person name="Goodspeed R."/>
            <person name="Gross S."/>
            <person name="Mandapat C."/>
            <person name="Jackson L."/>
            <person name="Mathew T."/>
            <person name="Pu L."/>
            <person name="Thornton R."/>
            <person name="Saada N."/>
            <person name="Wilczek-Boney K.B."/>
            <person name="Lee S."/>
            <person name="Kovar C."/>
            <person name="Wu Y."/>
            <person name="Scherer S.E."/>
            <person name="Worley K.C."/>
            <person name="Muzny D.M."/>
            <person name="Gibbs R."/>
        </authorList>
    </citation>
    <scope>NUCLEOTIDE SEQUENCE</scope>
    <source>
        <strain evidence="11">Brora</strain>
    </source>
</reference>
<dbReference type="STRING" id="126957.T1J3S9"/>
<dbReference type="eggNOG" id="KOG0123">
    <property type="taxonomic scope" value="Eukaryota"/>
</dbReference>
<evidence type="ECO:0000256" key="3">
    <source>
        <dbReference type="ARBA" id="ARBA00022490"/>
    </source>
</evidence>
<dbReference type="Gene3D" id="3.30.70.330">
    <property type="match status" value="3"/>
</dbReference>
<dbReference type="InterPro" id="IPR000504">
    <property type="entry name" value="RRM_dom"/>
</dbReference>
<reference evidence="10" key="2">
    <citation type="submission" date="2015-02" db="UniProtKB">
        <authorList>
            <consortium name="EnsemblMetazoa"/>
        </authorList>
    </citation>
    <scope>IDENTIFICATION</scope>
</reference>
<dbReference type="FunFam" id="3.30.70.330:FF:000651">
    <property type="entry name" value="Poly(A) binding protein cytoplasmic 1 like"/>
    <property type="match status" value="1"/>
</dbReference>
<organism evidence="10 11">
    <name type="scientific">Strigamia maritima</name>
    <name type="common">European centipede</name>
    <name type="synonym">Geophilus maritimus</name>
    <dbReference type="NCBI Taxonomy" id="126957"/>
    <lineage>
        <taxon>Eukaryota</taxon>
        <taxon>Metazoa</taxon>
        <taxon>Ecdysozoa</taxon>
        <taxon>Arthropoda</taxon>
        <taxon>Myriapoda</taxon>
        <taxon>Chilopoda</taxon>
        <taxon>Pleurostigmophora</taxon>
        <taxon>Geophilomorpha</taxon>
        <taxon>Linotaeniidae</taxon>
        <taxon>Strigamia</taxon>
    </lineage>
</organism>
<keyword evidence="5 7" id="KW-0694">RNA-binding</keyword>
<accession>T1J3S9</accession>
<evidence type="ECO:0000313" key="10">
    <source>
        <dbReference type="EnsemblMetazoa" id="SMAR008249-PA"/>
    </source>
</evidence>
<feature type="domain" description="RRM" evidence="9">
    <location>
        <begin position="248"/>
        <end position="325"/>
    </location>
</feature>
<dbReference type="Pfam" id="PF00076">
    <property type="entry name" value="RRM_1"/>
    <property type="match status" value="3"/>
</dbReference>
<evidence type="ECO:0000256" key="1">
    <source>
        <dbReference type="ARBA" id="ARBA00004123"/>
    </source>
</evidence>
<evidence type="ECO:0000256" key="4">
    <source>
        <dbReference type="ARBA" id="ARBA00022737"/>
    </source>
</evidence>
<evidence type="ECO:0000256" key="6">
    <source>
        <dbReference type="ARBA" id="ARBA00023242"/>
    </source>
</evidence>
<dbReference type="PANTHER" id="PTHR24012">
    <property type="entry name" value="RNA BINDING PROTEIN"/>
    <property type="match status" value="1"/>
</dbReference>
<evidence type="ECO:0000256" key="8">
    <source>
        <dbReference type="SAM" id="MobiDB-lite"/>
    </source>
</evidence>
<dbReference type="OMA" id="CQGVKLY"/>
<dbReference type="GO" id="GO:0005737">
    <property type="term" value="C:cytoplasm"/>
    <property type="evidence" value="ECO:0007669"/>
    <property type="project" value="UniProtKB-SubCell"/>
</dbReference>
<feature type="compositionally biased region" description="Acidic residues" evidence="8">
    <location>
        <begin position="144"/>
        <end position="154"/>
    </location>
</feature>
<dbReference type="InterPro" id="IPR035979">
    <property type="entry name" value="RBD_domain_sf"/>
</dbReference>
<evidence type="ECO:0000256" key="5">
    <source>
        <dbReference type="ARBA" id="ARBA00022884"/>
    </source>
</evidence>
<proteinExistence type="predicted"/>
<comment type="subcellular location">
    <subcellularLocation>
        <location evidence="2">Cytoplasm</location>
    </subcellularLocation>
    <subcellularLocation>
        <location evidence="1">Nucleus</location>
    </subcellularLocation>
</comment>
<dbReference type="PhylomeDB" id="T1J3S9"/>
<evidence type="ECO:0000256" key="7">
    <source>
        <dbReference type="PROSITE-ProRule" id="PRU00176"/>
    </source>
</evidence>
<dbReference type="PROSITE" id="PS50102">
    <property type="entry name" value="RRM"/>
    <property type="match status" value="3"/>
</dbReference>
<dbReference type="GO" id="GO:0003723">
    <property type="term" value="F:RNA binding"/>
    <property type="evidence" value="ECO:0007669"/>
    <property type="project" value="UniProtKB-UniRule"/>
</dbReference>
<evidence type="ECO:0000313" key="11">
    <source>
        <dbReference type="Proteomes" id="UP000014500"/>
    </source>
</evidence>
<dbReference type="AlphaFoldDB" id="T1J3S9"/>
<evidence type="ECO:0000259" key="9">
    <source>
        <dbReference type="PROSITE" id="PS50102"/>
    </source>
</evidence>
<dbReference type="GO" id="GO:0005634">
    <property type="term" value="C:nucleus"/>
    <property type="evidence" value="ECO:0007669"/>
    <property type="project" value="UniProtKB-SubCell"/>
</dbReference>
<evidence type="ECO:0000256" key="2">
    <source>
        <dbReference type="ARBA" id="ARBA00004496"/>
    </source>
</evidence>
<sequence length="362" mass="41307">MFSRGNRDPTVTDDEIRRKLNEIGSIDRRILQQVGERRANASFGKLIVRNLFHTIDNNELHALFSPFGQISLCKVVRDEVMRSKGFGFVYFEADQAGDDAIRRLNGKLIHGMKISVDKFKHLEDLDDTSKGRNKTTSKSVHFDSDEDEEDEDDEDFTNVYIKNFGKELDSDSLKELFSQFGEITNHAVKTNENGESAGYGYVSFKSSQSAKMAVELMNKKKIKSHELFVGPFRSKAQRGREQKKTEGCNLYVKNLSEIIDDKRLYREFAKFGEITSAKVMRKPNGNSKCHGFVCFVSLESAEAAKNEMNGKNMNGKSLYVASAQKKEDRKELLSLKKSVEQQIKDFSFKTPYYNGSFVKPRK</sequence>
<feature type="region of interest" description="Disordered" evidence="8">
    <location>
        <begin position="127"/>
        <end position="154"/>
    </location>
</feature>
<dbReference type="Proteomes" id="UP000014500">
    <property type="component" value="Unassembled WGS sequence"/>
</dbReference>
<feature type="domain" description="RRM" evidence="9">
    <location>
        <begin position="157"/>
        <end position="234"/>
    </location>
</feature>
<dbReference type="InterPro" id="IPR012677">
    <property type="entry name" value="Nucleotide-bd_a/b_plait_sf"/>
</dbReference>
<feature type="domain" description="RRM" evidence="9">
    <location>
        <begin position="44"/>
        <end position="121"/>
    </location>
</feature>
<keyword evidence="6" id="KW-0539">Nucleus</keyword>
<keyword evidence="4" id="KW-0677">Repeat</keyword>
<dbReference type="EnsemblMetazoa" id="SMAR008249-RA">
    <property type="protein sequence ID" value="SMAR008249-PA"/>
    <property type="gene ID" value="SMAR008249"/>
</dbReference>